<evidence type="ECO:0000313" key="21">
    <source>
        <dbReference type="EMBL" id="EFX75094.1"/>
    </source>
</evidence>
<dbReference type="Proteomes" id="UP000000305">
    <property type="component" value="Unassembled WGS sequence"/>
</dbReference>
<evidence type="ECO:0000256" key="9">
    <source>
        <dbReference type="ARBA" id="ARBA00052184"/>
    </source>
</evidence>
<feature type="non-terminal residue" evidence="21">
    <location>
        <position position="319"/>
    </location>
</feature>
<dbReference type="GO" id="GO:0006397">
    <property type="term" value="P:mRNA processing"/>
    <property type="evidence" value="ECO:0007669"/>
    <property type="project" value="UniProtKB-KW"/>
</dbReference>
<dbReference type="GO" id="GO:1990481">
    <property type="term" value="P:mRNA pseudouridine synthesis"/>
    <property type="evidence" value="ECO:0000318"/>
    <property type="project" value="GO_Central"/>
</dbReference>
<dbReference type="Pfam" id="PF01416">
    <property type="entry name" value="PseudoU_synth_1"/>
    <property type="match status" value="1"/>
</dbReference>
<comment type="similarity">
    <text evidence="3">Belongs to the tRNA pseudouridine synthase TruA family.</text>
</comment>
<dbReference type="eggNOG" id="KOG2553">
    <property type="taxonomic scope" value="Eukaryota"/>
</dbReference>
<evidence type="ECO:0000256" key="11">
    <source>
        <dbReference type="ARBA" id="ARBA00064589"/>
    </source>
</evidence>
<dbReference type="GO" id="GO:0160147">
    <property type="term" value="F:tRNA pseudouridine(38-40) synthase activity"/>
    <property type="evidence" value="ECO:0007669"/>
    <property type="project" value="UniProtKB-EC"/>
</dbReference>
<dbReference type="EMBL" id="GL732578">
    <property type="protein sequence ID" value="EFX75094.1"/>
    <property type="molecule type" value="Genomic_DNA"/>
</dbReference>
<feature type="domain" description="Pseudouridine synthase I TruA alpha/beta" evidence="20">
    <location>
        <begin position="155"/>
        <end position="257"/>
    </location>
</feature>
<comment type="subunit">
    <text evidence="11">Monomer. Forms a complex with RARG and the SRA1 RNA in the nucleus.</text>
</comment>
<evidence type="ECO:0000256" key="6">
    <source>
        <dbReference type="ARBA" id="ARBA00023235"/>
    </source>
</evidence>
<dbReference type="KEGG" id="dpx:DAPPUDRAFT_12957"/>
<reference evidence="21 22" key="1">
    <citation type="journal article" date="2011" name="Science">
        <title>The ecoresponsive genome of Daphnia pulex.</title>
        <authorList>
            <person name="Colbourne J.K."/>
            <person name="Pfrender M.E."/>
            <person name="Gilbert D."/>
            <person name="Thomas W.K."/>
            <person name="Tucker A."/>
            <person name="Oakley T.H."/>
            <person name="Tokishita S."/>
            <person name="Aerts A."/>
            <person name="Arnold G.J."/>
            <person name="Basu M.K."/>
            <person name="Bauer D.J."/>
            <person name="Caceres C.E."/>
            <person name="Carmel L."/>
            <person name="Casola C."/>
            <person name="Choi J.H."/>
            <person name="Detter J.C."/>
            <person name="Dong Q."/>
            <person name="Dusheyko S."/>
            <person name="Eads B.D."/>
            <person name="Frohlich T."/>
            <person name="Geiler-Samerotte K.A."/>
            <person name="Gerlach D."/>
            <person name="Hatcher P."/>
            <person name="Jogdeo S."/>
            <person name="Krijgsveld J."/>
            <person name="Kriventseva E.V."/>
            <person name="Kultz D."/>
            <person name="Laforsch C."/>
            <person name="Lindquist E."/>
            <person name="Lopez J."/>
            <person name="Manak J.R."/>
            <person name="Muller J."/>
            <person name="Pangilinan J."/>
            <person name="Patwardhan R.P."/>
            <person name="Pitluck S."/>
            <person name="Pritham E.J."/>
            <person name="Rechtsteiner A."/>
            <person name="Rho M."/>
            <person name="Rogozin I.B."/>
            <person name="Sakarya O."/>
            <person name="Salamov A."/>
            <person name="Schaack S."/>
            <person name="Shapiro H."/>
            <person name="Shiga Y."/>
            <person name="Skalitzky C."/>
            <person name="Smith Z."/>
            <person name="Souvorov A."/>
            <person name="Sung W."/>
            <person name="Tang Z."/>
            <person name="Tsuchiya D."/>
            <person name="Tu H."/>
            <person name="Vos H."/>
            <person name="Wang M."/>
            <person name="Wolf Y.I."/>
            <person name="Yamagata H."/>
            <person name="Yamada T."/>
            <person name="Ye Y."/>
            <person name="Shaw J.R."/>
            <person name="Andrews J."/>
            <person name="Crease T.J."/>
            <person name="Tang H."/>
            <person name="Lucas S.M."/>
            <person name="Robertson H.M."/>
            <person name="Bork P."/>
            <person name="Koonin E.V."/>
            <person name="Zdobnov E.M."/>
            <person name="Grigoriev I.V."/>
            <person name="Lynch M."/>
            <person name="Boore J.L."/>
        </authorList>
    </citation>
    <scope>NUCLEOTIDE SEQUENCE [LARGE SCALE GENOMIC DNA]</scope>
</reference>
<evidence type="ECO:0000256" key="4">
    <source>
        <dbReference type="ARBA" id="ARBA00022664"/>
    </source>
</evidence>
<gene>
    <name evidence="21" type="ORF">DAPPUDRAFT_12957</name>
</gene>
<comment type="catalytic activity">
    <reaction evidence="9">
        <text>uridine(38/39/40) in tRNA = pseudouridine(38/39/40) in tRNA</text>
        <dbReference type="Rhea" id="RHEA:22376"/>
        <dbReference type="Rhea" id="RHEA-COMP:10085"/>
        <dbReference type="Rhea" id="RHEA-COMP:10087"/>
        <dbReference type="ChEBI" id="CHEBI:65314"/>
        <dbReference type="ChEBI" id="CHEBI:65315"/>
        <dbReference type="EC" id="5.4.99.12"/>
    </reaction>
</comment>
<dbReference type="FunCoup" id="E9GZJ2">
    <property type="interactions" value="2234"/>
</dbReference>
<dbReference type="InterPro" id="IPR020103">
    <property type="entry name" value="PsdUridine_synth_cat_dom_sf"/>
</dbReference>
<evidence type="ECO:0000256" key="1">
    <source>
        <dbReference type="ARBA" id="ARBA00001166"/>
    </source>
</evidence>
<dbReference type="SUPFAM" id="SSF55120">
    <property type="entry name" value="Pseudouridine synthase"/>
    <property type="match status" value="1"/>
</dbReference>
<sequence length="319" mass="36491">KKKKFAILLSYSGQNYLGMQFNHGFKTVEGELFQAFMKLEIMDDESFKSPQTVHFQRAARTDKGVSAVRQVISLKIRTPDEDLVNQLNSLLPNCIKVFAMRKVTGGFNSKIACDSRSYSYVMPTFAFTSKEVAPTHGYRVTSKILDEVNSLLSVFKGTRNYHNFTSGRPAQDPSCKRYITQFSCGDPFMIKEVEFVKITIKGQSFMLHQIRKMIGLTISVMRGFVPREILDKAFKMERVNVPTAPSLNLLLEEPHYDSYNRRYGGDGIHETLDWSSFDKDIEKFCGDFILPVIYNGEMDIQNGSMITWLLTCLPIHTYE</sequence>
<dbReference type="OMA" id="CDARTYT"/>
<evidence type="ECO:0000256" key="16">
    <source>
        <dbReference type="ARBA" id="ARBA00080849"/>
    </source>
</evidence>
<feature type="active site" description="Nucleophile" evidence="18">
    <location>
        <position position="62"/>
    </location>
</feature>
<feature type="non-terminal residue" evidence="21">
    <location>
        <position position="1"/>
    </location>
</feature>
<evidence type="ECO:0000256" key="14">
    <source>
        <dbReference type="ARBA" id="ARBA00075153"/>
    </source>
</evidence>
<keyword evidence="4" id="KW-0507">mRNA processing</keyword>
<dbReference type="Gene3D" id="3.30.70.580">
    <property type="entry name" value="Pseudouridine synthase I, catalytic domain, N-terminal subdomain"/>
    <property type="match status" value="1"/>
</dbReference>
<dbReference type="HOGENOM" id="CLU_021971_3_0_1"/>
<comment type="catalytic activity">
    <reaction evidence="8">
        <text>a uridine in tRNA = a pseudouridine in tRNA</text>
        <dbReference type="Rhea" id="RHEA:54572"/>
        <dbReference type="Rhea" id="RHEA-COMP:13339"/>
        <dbReference type="Rhea" id="RHEA-COMP:13934"/>
        <dbReference type="ChEBI" id="CHEBI:65314"/>
        <dbReference type="ChEBI" id="CHEBI:65315"/>
    </reaction>
</comment>
<comment type="catalytic activity">
    <reaction evidence="1">
        <text>a uridine in mRNA = a pseudouridine in mRNA</text>
        <dbReference type="Rhea" id="RHEA:56644"/>
        <dbReference type="Rhea" id="RHEA-COMP:14658"/>
        <dbReference type="Rhea" id="RHEA-COMP:14659"/>
        <dbReference type="ChEBI" id="CHEBI:65314"/>
        <dbReference type="ChEBI" id="CHEBI:65315"/>
    </reaction>
</comment>
<evidence type="ECO:0000313" key="22">
    <source>
        <dbReference type="Proteomes" id="UP000000305"/>
    </source>
</evidence>
<dbReference type="InterPro" id="IPR020094">
    <property type="entry name" value="TruA/RsuA/RluB/E/F_N"/>
</dbReference>
<keyword evidence="5" id="KW-0819">tRNA processing</keyword>
<dbReference type="GO" id="GO:0003723">
    <property type="term" value="F:RNA binding"/>
    <property type="evidence" value="ECO:0007669"/>
    <property type="project" value="InterPro"/>
</dbReference>
<dbReference type="PANTHER" id="PTHR11142:SF4">
    <property type="entry name" value="PSEUDOURIDYLATE SYNTHASE 1 HOMOLOG"/>
    <property type="match status" value="1"/>
</dbReference>
<dbReference type="STRING" id="6669.E9GZJ2"/>
<keyword evidence="6" id="KW-0413">Isomerase</keyword>
<keyword evidence="22" id="KW-1185">Reference proteome</keyword>
<dbReference type="OrthoDB" id="10256309at2759"/>
<dbReference type="InterPro" id="IPR020095">
    <property type="entry name" value="PsdUridine_synth_TruA_C"/>
</dbReference>
<evidence type="ECO:0000256" key="3">
    <source>
        <dbReference type="ARBA" id="ARBA00009375"/>
    </source>
</evidence>
<proteinExistence type="inferred from homology"/>
<dbReference type="FunFam" id="3.30.70.660:FF:000002">
    <property type="entry name" value="tRNA pseudouridine synthase"/>
    <property type="match status" value="1"/>
</dbReference>
<dbReference type="GO" id="GO:0009982">
    <property type="term" value="F:pseudouridine synthase activity"/>
    <property type="evidence" value="ECO:0000318"/>
    <property type="project" value="GO_Central"/>
</dbReference>
<dbReference type="FunFam" id="3.30.70.580:FF:000002">
    <property type="entry name" value="tRNA pseudouridine synthase"/>
    <property type="match status" value="1"/>
</dbReference>
<dbReference type="GO" id="GO:0005634">
    <property type="term" value="C:nucleus"/>
    <property type="evidence" value="ECO:0000318"/>
    <property type="project" value="GO_Central"/>
</dbReference>
<evidence type="ECO:0000256" key="5">
    <source>
        <dbReference type="ARBA" id="ARBA00022694"/>
    </source>
</evidence>
<evidence type="ECO:0000256" key="17">
    <source>
        <dbReference type="ARBA" id="ARBA00081344"/>
    </source>
</evidence>
<dbReference type="Gene3D" id="3.30.70.660">
    <property type="entry name" value="Pseudouridine synthase I, catalytic domain, C-terminal subdomain"/>
    <property type="match status" value="1"/>
</dbReference>
<dbReference type="InParanoid" id="E9GZJ2"/>
<comment type="subcellular location">
    <subcellularLocation>
        <location evidence="2">Nucleus</location>
    </subcellularLocation>
</comment>
<evidence type="ECO:0000256" key="12">
    <source>
        <dbReference type="ARBA" id="ARBA00066509"/>
    </source>
</evidence>
<organism evidence="21 22">
    <name type="scientific">Daphnia pulex</name>
    <name type="common">Water flea</name>
    <dbReference type="NCBI Taxonomy" id="6669"/>
    <lineage>
        <taxon>Eukaryota</taxon>
        <taxon>Metazoa</taxon>
        <taxon>Ecdysozoa</taxon>
        <taxon>Arthropoda</taxon>
        <taxon>Crustacea</taxon>
        <taxon>Branchiopoda</taxon>
        <taxon>Diplostraca</taxon>
        <taxon>Cladocera</taxon>
        <taxon>Anomopoda</taxon>
        <taxon>Daphniidae</taxon>
        <taxon>Daphnia</taxon>
    </lineage>
</organism>
<evidence type="ECO:0000256" key="8">
    <source>
        <dbReference type="ARBA" id="ARBA00036943"/>
    </source>
</evidence>
<evidence type="ECO:0000256" key="7">
    <source>
        <dbReference type="ARBA" id="ARBA00023242"/>
    </source>
</evidence>
<feature type="binding site" evidence="19">
    <location>
        <position position="118"/>
    </location>
    <ligand>
        <name>substrate</name>
    </ligand>
</feature>
<evidence type="ECO:0000256" key="13">
    <source>
        <dbReference type="ARBA" id="ARBA00068582"/>
    </source>
</evidence>
<dbReference type="InterPro" id="IPR001406">
    <property type="entry name" value="PsdUridine_synth_TruA"/>
</dbReference>
<evidence type="ECO:0000256" key="10">
    <source>
        <dbReference type="ARBA" id="ARBA00053709"/>
    </source>
</evidence>
<evidence type="ECO:0000256" key="19">
    <source>
        <dbReference type="PIRSR" id="PIRSR641708-2"/>
    </source>
</evidence>
<dbReference type="GO" id="GO:0031119">
    <property type="term" value="P:tRNA pseudouridine synthesis"/>
    <property type="evidence" value="ECO:0000318"/>
    <property type="project" value="GO_Central"/>
</dbReference>
<dbReference type="AlphaFoldDB" id="E9GZJ2"/>
<evidence type="ECO:0000256" key="2">
    <source>
        <dbReference type="ARBA" id="ARBA00004123"/>
    </source>
</evidence>
<accession>E9GZJ2</accession>
<evidence type="ECO:0000259" key="20">
    <source>
        <dbReference type="Pfam" id="PF01416"/>
    </source>
</evidence>
<dbReference type="PhylomeDB" id="E9GZJ2"/>
<protein>
    <recommendedName>
        <fullName evidence="13">Pseudouridylate synthase 1 homolog</fullName>
        <ecNumber evidence="12">5.4.99.12</ecNumber>
    </recommendedName>
    <alternativeName>
        <fullName evidence="14">tRNA pseudouridine synthase 1</fullName>
    </alternativeName>
    <alternativeName>
        <fullName evidence="17">tRNA pseudouridine(38-40) synthase</fullName>
    </alternativeName>
    <alternativeName>
        <fullName evidence="15">tRNA pseudouridylate synthase I</fullName>
    </alternativeName>
    <alternativeName>
        <fullName evidence="16">tRNA-uridine isomerase I</fullName>
    </alternativeName>
</protein>
<evidence type="ECO:0000256" key="15">
    <source>
        <dbReference type="ARBA" id="ARBA00079087"/>
    </source>
</evidence>
<dbReference type="CDD" id="cd02568">
    <property type="entry name" value="PseudoU_synth_PUS1_PUS2"/>
    <property type="match status" value="1"/>
</dbReference>
<comment type="function">
    <text evidence="10">Pseudouridylate synthase that catalyzes pseudouridylation of tRNAs and mRNAs. Acts on positions 27/28 in the anticodon stem and also positions 34 and 36 in the anticodon of an intron containing tRNA. Also catalyzes pseudouridylation of mRNAs: mediates pseudouridylation of mRNAs with the consensus sequence 5'-UGUAG-3'. Acts as a regulator of pre-mRNA splicing by mediating pseudouridylation of pre-mRNAs at locations associated with alternatively spliced regions. Pseudouridylation of pre-mRNAs near splice sites directly regulates mRNA splicing and mRNA 3'-end processing. Involved in regulation of nuclear receptor activity through pseudouridylation of SRA1 mRNA.</text>
</comment>
<dbReference type="NCBIfam" id="TIGR00071">
    <property type="entry name" value="hisT_truA"/>
    <property type="match status" value="1"/>
</dbReference>
<dbReference type="InterPro" id="IPR041708">
    <property type="entry name" value="PUS1/PUS2-like"/>
</dbReference>
<dbReference type="InterPro" id="IPR020097">
    <property type="entry name" value="PsdUridine_synth_TruA_a/b_dom"/>
</dbReference>
<evidence type="ECO:0000256" key="18">
    <source>
        <dbReference type="PIRSR" id="PIRSR641708-1"/>
    </source>
</evidence>
<keyword evidence="7" id="KW-0539">Nucleus</keyword>
<dbReference type="PANTHER" id="PTHR11142">
    <property type="entry name" value="PSEUDOURIDYLATE SYNTHASE"/>
    <property type="match status" value="1"/>
</dbReference>
<name>E9GZJ2_DAPPU</name>
<dbReference type="EC" id="5.4.99.12" evidence="12"/>